<dbReference type="PANTHER" id="PTHR13271:SF34">
    <property type="entry name" value="N-LYSINE METHYLTRANSFERASE SETD6"/>
    <property type="match status" value="1"/>
</dbReference>
<gene>
    <name evidence="2" type="ORF">BMF94_4936</name>
</gene>
<dbReference type="Gene3D" id="3.90.1410.10">
    <property type="entry name" value="set domain protein methyltransferase, domain 1"/>
    <property type="match status" value="1"/>
</dbReference>
<evidence type="ECO:0000313" key="3">
    <source>
        <dbReference type="Proteomes" id="UP000237144"/>
    </source>
</evidence>
<proteinExistence type="predicted"/>
<comment type="caution">
    <text evidence="2">The sequence shown here is derived from an EMBL/GenBank/DDBJ whole genome shotgun (WGS) entry which is preliminary data.</text>
</comment>
<dbReference type="InterPro" id="IPR046341">
    <property type="entry name" value="SET_dom_sf"/>
</dbReference>
<keyword evidence="3" id="KW-1185">Reference proteome</keyword>
<feature type="domain" description="SET" evidence="1">
    <location>
        <begin position="105"/>
        <end position="265"/>
    </location>
</feature>
<dbReference type="InterPro" id="IPR050600">
    <property type="entry name" value="SETD3_SETD6_MTase"/>
</dbReference>
<dbReference type="Proteomes" id="UP000237144">
    <property type="component" value="Unassembled WGS sequence"/>
</dbReference>
<dbReference type="CDD" id="cd10527">
    <property type="entry name" value="SET_LSMT"/>
    <property type="match status" value="1"/>
</dbReference>
<dbReference type="GO" id="GO:0005634">
    <property type="term" value="C:nucleus"/>
    <property type="evidence" value="ECO:0007669"/>
    <property type="project" value="TreeGrafter"/>
</dbReference>
<protein>
    <recommendedName>
        <fullName evidence="1">SET domain-containing protein</fullName>
    </recommendedName>
</protein>
<evidence type="ECO:0000259" key="1">
    <source>
        <dbReference type="PROSITE" id="PS50280"/>
    </source>
</evidence>
<name>A0A2S5B5N6_9BASI</name>
<dbReference type="InterPro" id="IPR001214">
    <property type="entry name" value="SET_dom"/>
</dbReference>
<dbReference type="PROSITE" id="PS50280">
    <property type="entry name" value="SET"/>
    <property type="match status" value="1"/>
</dbReference>
<accession>A0A2S5B5N6</accession>
<evidence type="ECO:0000313" key="2">
    <source>
        <dbReference type="EMBL" id="POY72066.1"/>
    </source>
</evidence>
<sequence length="510" mass="56188">MQGLREWLVHNDVFIDDRLGVQRCSDGSALVVALAPIPPRTTVATIPKSLCLSHRSSSLASDLDLASLDDVSPNIRLAVHVAHEIACGQTSRWAIYLDHCPRRPVPIGALWDRDADGKALRWLRGTRAARELASSGEDKTRLISWFDAFTRKLRINSAVAALSVDDFLHGYSLVSSRAFHVDAYHTLALVPLADIFNHSDTPHVHLASDHWVCPACGTLRECSHDEQGGGSAVGADHDLTGGNDTCDMVTELDVFAGEEVYNTYGRLSNGRLLASYGFTLEGSEQDEILIDQSLVAEAVRRQFGDVRDLGAEARTGSLWKFRDPTLSYLADALAQHPLVVWDRDQAKLSIDADGRISIGFFVLASSLFLGAQRGSGSEHPGMSCSPDDPLALLVELLEIAEARFEASEDTVPDRRHTGNLEEHLRQIALVIHRACTAYVERQERPELDCEELLDMADSLSGEGECAKQELALRYLAGERLLVQRTATQWLFSAEIRCKAEERIDCKGREV</sequence>
<dbReference type="SUPFAM" id="SSF82199">
    <property type="entry name" value="SET domain"/>
    <property type="match status" value="1"/>
</dbReference>
<dbReference type="STRING" id="741276.A0A2S5B5N6"/>
<organism evidence="2 3">
    <name type="scientific">Rhodotorula taiwanensis</name>
    <dbReference type="NCBI Taxonomy" id="741276"/>
    <lineage>
        <taxon>Eukaryota</taxon>
        <taxon>Fungi</taxon>
        <taxon>Dikarya</taxon>
        <taxon>Basidiomycota</taxon>
        <taxon>Pucciniomycotina</taxon>
        <taxon>Microbotryomycetes</taxon>
        <taxon>Sporidiobolales</taxon>
        <taxon>Sporidiobolaceae</taxon>
        <taxon>Rhodotorula</taxon>
    </lineage>
</organism>
<dbReference type="AlphaFoldDB" id="A0A2S5B5N6"/>
<dbReference type="PANTHER" id="PTHR13271">
    <property type="entry name" value="UNCHARACTERIZED PUTATIVE METHYLTRANSFERASE"/>
    <property type="match status" value="1"/>
</dbReference>
<dbReference type="OrthoDB" id="441812at2759"/>
<dbReference type="GO" id="GO:0016279">
    <property type="term" value="F:protein-lysine N-methyltransferase activity"/>
    <property type="evidence" value="ECO:0007669"/>
    <property type="project" value="TreeGrafter"/>
</dbReference>
<dbReference type="EMBL" id="PJQD01000060">
    <property type="protein sequence ID" value="POY72066.1"/>
    <property type="molecule type" value="Genomic_DNA"/>
</dbReference>
<reference evidence="2 3" key="1">
    <citation type="journal article" date="2018" name="Front. Microbiol.">
        <title>Prospects for Fungal Bioremediation of Acidic Radioactive Waste Sites: Characterization and Genome Sequence of Rhodotorula taiwanensis MD1149.</title>
        <authorList>
            <person name="Tkavc R."/>
            <person name="Matrosova V.Y."/>
            <person name="Grichenko O.E."/>
            <person name="Gostincar C."/>
            <person name="Volpe R.P."/>
            <person name="Klimenkova P."/>
            <person name="Gaidamakova E.K."/>
            <person name="Zhou C.E."/>
            <person name="Stewart B.J."/>
            <person name="Lyman M.G."/>
            <person name="Malfatti S.A."/>
            <person name="Rubinfeld B."/>
            <person name="Courtot M."/>
            <person name="Singh J."/>
            <person name="Dalgard C.L."/>
            <person name="Hamilton T."/>
            <person name="Frey K.G."/>
            <person name="Gunde-Cimerman N."/>
            <person name="Dugan L."/>
            <person name="Daly M.J."/>
        </authorList>
    </citation>
    <scope>NUCLEOTIDE SEQUENCE [LARGE SCALE GENOMIC DNA]</scope>
    <source>
        <strain evidence="2 3">MD1149</strain>
    </source>
</reference>